<name>A0A0E9TN14_ANGAN</name>
<sequence>MYNQTVGRTTTSTL</sequence>
<evidence type="ECO:0000313" key="1">
    <source>
        <dbReference type="EMBL" id="JAH54240.1"/>
    </source>
</evidence>
<reference evidence="1" key="1">
    <citation type="submission" date="2014-11" db="EMBL/GenBank/DDBJ databases">
        <authorList>
            <person name="Amaro Gonzalez C."/>
        </authorList>
    </citation>
    <scope>NUCLEOTIDE SEQUENCE</scope>
</reference>
<proteinExistence type="predicted"/>
<reference evidence="1" key="2">
    <citation type="journal article" date="2015" name="Fish Shellfish Immunol.">
        <title>Early steps in the European eel (Anguilla anguilla)-Vibrio vulnificus interaction in the gills: Role of the RtxA13 toxin.</title>
        <authorList>
            <person name="Callol A."/>
            <person name="Pajuelo D."/>
            <person name="Ebbesson L."/>
            <person name="Teles M."/>
            <person name="MacKenzie S."/>
            <person name="Amaro C."/>
        </authorList>
    </citation>
    <scope>NUCLEOTIDE SEQUENCE</scope>
</reference>
<accession>A0A0E9TN14</accession>
<dbReference type="EMBL" id="GBXM01054337">
    <property type="protein sequence ID" value="JAH54240.1"/>
    <property type="molecule type" value="Transcribed_RNA"/>
</dbReference>
<protein>
    <submittedName>
        <fullName evidence="1">Uncharacterized protein</fullName>
    </submittedName>
</protein>
<organism evidence="1">
    <name type="scientific">Anguilla anguilla</name>
    <name type="common">European freshwater eel</name>
    <name type="synonym">Muraena anguilla</name>
    <dbReference type="NCBI Taxonomy" id="7936"/>
    <lineage>
        <taxon>Eukaryota</taxon>
        <taxon>Metazoa</taxon>
        <taxon>Chordata</taxon>
        <taxon>Craniata</taxon>
        <taxon>Vertebrata</taxon>
        <taxon>Euteleostomi</taxon>
        <taxon>Actinopterygii</taxon>
        <taxon>Neopterygii</taxon>
        <taxon>Teleostei</taxon>
        <taxon>Anguilliformes</taxon>
        <taxon>Anguillidae</taxon>
        <taxon>Anguilla</taxon>
    </lineage>
</organism>